<evidence type="ECO:0000313" key="2">
    <source>
        <dbReference type="Proteomes" id="UP000597656"/>
    </source>
</evidence>
<accession>A0ABQ2H994</accession>
<reference evidence="2" key="1">
    <citation type="journal article" date="2019" name="Int. J. Syst. Evol. Microbiol.">
        <title>The Global Catalogue of Microorganisms (GCM) 10K type strain sequencing project: providing services to taxonomists for standard genome sequencing and annotation.</title>
        <authorList>
            <consortium name="The Broad Institute Genomics Platform"/>
            <consortium name="The Broad Institute Genome Sequencing Center for Infectious Disease"/>
            <person name="Wu L."/>
            <person name="Ma J."/>
        </authorList>
    </citation>
    <scope>NUCLEOTIDE SEQUENCE [LARGE SCALE GENOMIC DNA]</scope>
    <source>
        <strain evidence="2">CGMCC 4.7319</strain>
    </source>
</reference>
<proteinExistence type="predicted"/>
<organism evidence="1 2">
    <name type="scientific">Lentzea pudingi</name>
    <dbReference type="NCBI Taxonomy" id="1789439"/>
    <lineage>
        <taxon>Bacteria</taxon>
        <taxon>Bacillati</taxon>
        <taxon>Actinomycetota</taxon>
        <taxon>Actinomycetes</taxon>
        <taxon>Pseudonocardiales</taxon>
        <taxon>Pseudonocardiaceae</taxon>
        <taxon>Lentzea</taxon>
    </lineage>
</organism>
<sequence>MTGTGFTFDPAAISELVSTIASLRDDLEARTGGHHDLPADVSGDHRVSAAVDEFSSNWRDVRARVIENLDRCLDALRDTATTYELVENEVRQSVGGAQ</sequence>
<comment type="caution">
    <text evidence="1">The sequence shown here is derived from an EMBL/GenBank/DDBJ whole genome shotgun (WGS) entry which is preliminary data.</text>
</comment>
<name>A0ABQ2H994_9PSEU</name>
<dbReference type="EMBL" id="BMNC01000001">
    <property type="protein sequence ID" value="GGM70468.1"/>
    <property type="molecule type" value="Genomic_DNA"/>
</dbReference>
<gene>
    <name evidence="1" type="ORF">GCM10011609_02700</name>
</gene>
<protein>
    <recommendedName>
        <fullName evidence="3">Excreted virulence factor EspC, type VII ESX diderm</fullName>
    </recommendedName>
</protein>
<evidence type="ECO:0000313" key="1">
    <source>
        <dbReference type="EMBL" id="GGM70468.1"/>
    </source>
</evidence>
<keyword evidence="2" id="KW-1185">Reference proteome</keyword>
<dbReference type="Proteomes" id="UP000597656">
    <property type="component" value="Unassembled WGS sequence"/>
</dbReference>
<evidence type="ECO:0008006" key="3">
    <source>
        <dbReference type="Google" id="ProtNLM"/>
    </source>
</evidence>
<dbReference type="RefSeq" id="WP_189152700.1">
    <property type="nucleotide sequence ID" value="NZ_BMNC01000001.1"/>
</dbReference>